<sequence length="90" mass="10302">MKDISGDSRRLYATGLGTLYLKEVGHTNQSATRDYAPRCPYCRYCTPPWTAICVWIRLFACSCGFTLVGHRPSLLQIDRQLHNKLRLRGI</sequence>
<gene>
    <name evidence="1" type="ORF">RSOLAG1IB_08706</name>
</gene>
<accession>A0A0B7FR05</accession>
<dbReference type="Proteomes" id="UP000059188">
    <property type="component" value="Unassembled WGS sequence"/>
</dbReference>
<keyword evidence="2" id="KW-1185">Reference proteome</keyword>
<dbReference type="EMBL" id="LN679132">
    <property type="protein sequence ID" value="CEL58643.1"/>
    <property type="molecule type" value="Genomic_DNA"/>
</dbReference>
<dbReference type="AlphaFoldDB" id="A0A0B7FR05"/>
<organism evidence="1 2">
    <name type="scientific">Thanatephorus cucumeris (strain AG1-IB / isolate 7/3/14)</name>
    <name type="common">Lettuce bottom rot fungus</name>
    <name type="synonym">Rhizoctonia solani</name>
    <dbReference type="NCBI Taxonomy" id="1108050"/>
    <lineage>
        <taxon>Eukaryota</taxon>
        <taxon>Fungi</taxon>
        <taxon>Dikarya</taxon>
        <taxon>Basidiomycota</taxon>
        <taxon>Agaricomycotina</taxon>
        <taxon>Agaricomycetes</taxon>
        <taxon>Cantharellales</taxon>
        <taxon>Ceratobasidiaceae</taxon>
        <taxon>Rhizoctonia</taxon>
        <taxon>Rhizoctonia solani AG-1</taxon>
    </lineage>
</organism>
<name>A0A0B7FR05_THACB</name>
<reference evidence="1 2" key="1">
    <citation type="submission" date="2014-11" db="EMBL/GenBank/DDBJ databases">
        <authorList>
            <person name="Wibberg Daniel"/>
        </authorList>
    </citation>
    <scope>NUCLEOTIDE SEQUENCE [LARGE SCALE GENOMIC DNA]</scope>
    <source>
        <strain evidence="1">Rhizoctonia solani AG1-IB 7/3/14</strain>
    </source>
</reference>
<proteinExistence type="predicted"/>
<protein>
    <submittedName>
        <fullName evidence="1">Uncharacterized protein</fullName>
    </submittedName>
</protein>
<evidence type="ECO:0000313" key="2">
    <source>
        <dbReference type="Proteomes" id="UP000059188"/>
    </source>
</evidence>
<evidence type="ECO:0000313" key="1">
    <source>
        <dbReference type="EMBL" id="CEL58643.1"/>
    </source>
</evidence>